<evidence type="ECO:0000313" key="2">
    <source>
        <dbReference type="Proteomes" id="UP000048908"/>
    </source>
</evidence>
<sequence>MLANAVFANDRRASGVNIPLSPRTPEADGPTSGIFVFLTAS</sequence>
<reference evidence="1 2" key="1">
    <citation type="submission" date="2015-07" db="EMBL/GenBank/DDBJ databases">
        <authorList>
            <person name="Noorani M."/>
        </authorList>
    </citation>
    <scope>NUCLEOTIDE SEQUENCE [LARGE SCALE GENOMIC DNA]</scope>
    <source>
        <strain evidence="1 2">CECT 5088</strain>
    </source>
</reference>
<name>A0A0M6XTQ2_9RHOB</name>
<dbReference type="EMBL" id="CXPG01000021">
    <property type="protein sequence ID" value="CTQ34007.1"/>
    <property type="molecule type" value="Genomic_DNA"/>
</dbReference>
<gene>
    <name evidence="1" type="ORF">JAN5088_02797</name>
</gene>
<proteinExistence type="predicted"/>
<dbReference type="AlphaFoldDB" id="A0A0M6XTQ2"/>
<organism evidence="1 2">
    <name type="scientific">Jannaschia rubra</name>
    <dbReference type="NCBI Taxonomy" id="282197"/>
    <lineage>
        <taxon>Bacteria</taxon>
        <taxon>Pseudomonadati</taxon>
        <taxon>Pseudomonadota</taxon>
        <taxon>Alphaproteobacteria</taxon>
        <taxon>Rhodobacterales</taxon>
        <taxon>Roseobacteraceae</taxon>
        <taxon>Jannaschia</taxon>
    </lineage>
</organism>
<keyword evidence="2" id="KW-1185">Reference proteome</keyword>
<evidence type="ECO:0000313" key="1">
    <source>
        <dbReference type="EMBL" id="CTQ34007.1"/>
    </source>
</evidence>
<protein>
    <submittedName>
        <fullName evidence="1">Uncharacterized protein</fullName>
    </submittedName>
</protein>
<dbReference type="Proteomes" id="UP000048908">
    <property type="component" value="Unassembled WGS sequence"/>
</dbReference>
<dbReference type="STRING" id="282197.SAMN04488517_103341"/>
<accession>A0A0M6XTQ2</accession>